<dbReference type="KEGG" id="ful:C4N20_08995"/>
<feature type="disulfide bond" description="Redox-active" evidence="6">
    <location>
        <begin position="276"/>
        <end position="279"/>
    </location>
</feature>
<keyword evidence="1 6" id="KW-0963">Cytoplasm</keyword>
<dbReference type="Pfam" id="PF01430">
    <property type="entry name" value="HSP33"/>
    <property type="match status" value="1"/>
</dbReference>
<dbReference type="Proteomes" id="UP000249008">
    <property type="component" value="Chromosome 1"/>
</dbReference>
<evidence type="ECO:0000256" key="7">
    <source>
        <dbReference type="SAM" id="Coils"/>
    </source>
</evidence>
<dbReference type="PANTHER" id="PTHR30111:SF1">
    <property type="entry name" value="33 KDA CHAPERONIN"/>
    <property type="match status" value="1"/>
</dbReference>
<dbReference type="RefSeq" id="WP_005979221.1">
    <property type="nucleotide sequence ID" value="NZ_CABKNW010000004.1"/>
</dbReference>
<gene>
    <name evidence="6 8" type="primary">hslO</name>
    <name evidence="8" type="ORF">NCTC12112_00350</name>
</gene>
<comment type="function">
    <text evidence="6">Redox regulated molecular chaperone. Protects both thermally unfolding and oxidatively damaged proteins from irreversible aggregation. Plays an important role in the bacterial defense system toward oxidative stress.</text>
</comment>
<keyword evidence="5 6" id="KW-0676">Redox-active center</keyword>
<reference evidence="8 9" key="1">
    <citation type="submission" date="2018-06" db="EMBL/GenBank/DDBJ databases">
        <authorList>
            <consortium name="Pathogen Informatics"/>
            <person name="Doyle S."/>
        </authorList>
    </citation>
    <scope>NUCLEOTIDE SEQUENCE [LARGE SCALE GENOMIC DNA]</scope>
    <source>
        <strain evidence="8 9">NCTC12112</strain>
    </source>
</reference>
<dbReference type="SUPFAM" id="SSF118352">
    <property type="entry name" value="HSP33 redox switch-like"/>
    <property type="match status" value="1"/>
</dbReference>
<dbReference type="GO" id="GO:0044183">
    <property type="term" value="F:protein folding chaperone"/>
    <property type="evidence" value="ECO:0007669"/>
    <property type="project" value="TreeGrafter"/>
</dbReference>
<dbReference type="AlphaFoldDB" id="A0AAX2J770"/>
<comment type="PTM">
    <text evidence="6">Under oxidizing conditions two disulfide bonds are formed involving the reactive cysteines. Under reducing conditions zinc is bound to the reactive cysteines and the protein is inactive.</text>
</comment>
<dbReference type="PIRSF" id="PIRSF005261">
    <property type="entry name" value="Heat_shock_Hsp33"/>
    <property type="match status" value="1"/>
</dbReference>
<protein>
    <recommendedName>
        <fullName evidence="6">33 kDa chaperonin</fullName>
    </recommendedName>
    <alternativeName>
        <fullName evidence="6">Heat shock protein 33 homolog</fullName>
        <shortName evidence="6">HSP33</shortName>
    </alternativeName>
</protein>
<evidence type="ECO:0000256" key="3">
    <source>
        <dbReference type="ARBA" id="ARBA00023157"/>
    </source>
</evidence>
<evidence type="ECO:0000256" key="2">
    <source>
        <dbReference type="ARBA" id="ARBA00022833"/>
    </source>
</evidence>
<feature type="disulfide bond" description="Redox-active" evidence="6">
    <location>
        <begin position="243"/>
        <end position="245"/>
    </location>
</feature>
<keyword evidence="8" id="KW-0346">Stress response</keyword>
<evidence type="ECO:0000313" key="8">
    <source>
        <dbReference type="EMBL" id="SQI99982.1"/>
    </source>
</evidence>
<dbReference type="GO" id="GO:0005737">
    <property type="term" value="C:cytoplasm"/>
    <property type="evidence" value="ECO:0007669"/>
    <property type="project" value="UniProtKB-SubCell"/>
</dbReference>
<sequence length="297" mass="33119">MGKIIRGVSKNARFFLVDSTDIVQEALDIHKCSPTGIDAFGRLLTAGVMMGSTLKGKDLLTLRTDTDGLLNNMVVTADSEGGVKGYVSNPSADVTLKDNGRSNVGALVGKGMLRIIKDMGLKEPYVGMSPIDSGEIAQDLAYYFFNSDQTPTVIALGVNLKDEKTVACAGGYMIQLLPGAEECFIEALEEKINAIRPMTELMMGGMDLKRILKLLYEDMSSEDNEKLIEEYEILEEKEVEYNCNCDKDKFYRGLITLGKKELNEIFETQEFLETECHFCGKKYKFTREDFKDILEVK</sequence>
<dbReference type="GO" id="GO:0051082">
    <property type="term" value="F:unfolded protein binding"/>
    <property type="evidence" value="ECO:0007669"/>
    <property type="project" value="UniProtKB-UniRule"/>
</dbReference>
<keyword evidence="4 6" id="KW-0143">Chaperone</keyword>
<evidence type="ECO:0000256" key="5">
    <source>
        <dbReference type="ARBA" id="ARBA00023284"/>
    </source>
</evidence>
<name>A0AAX2J770_9FUSO</name>
<dbReference type="InterPro" id="IPR000397">
    <property type="entry name" value="Heat_shock_Hsp33"/>
</dbReference>
<dbReference type="InterPro" id="IPR016154">
    <property type="entry name" value="Heat_shock_Hsp33_C"/>
</dbReference>
<keyword evidence="2 6" id="KW-0862">Zinc</keyword>
<dbReference type="EMBL" id="LS483487">
    <property type="protein sequence ID" value="SQI99982.1"/>
    <property type="molecule type" value="Genomic_DNA"/>
</dbReference>
<evidence type="ECO:0000256" key="6">
    <source>
        <dbReference type="HAMAP-Rule" id="MF_00117"/>
    </source>
</evidence>
<comment type="subcellular location">
    <subcellularLocation>
        <location evidence="6">Cytoplasm</location>
    </subcellularLocation>
</comment>
<dbReference type="SUPFAM" id="SSF64397">
    <property type="entry name" value="Hsp33 domain"/>
    <property type="match status" value="1"/>
</dbReference>
<evidence type="ECO:0000256" key="4">
    <source>
        <dbReference type="ARBA" id="ARBA00023186"/>
    </source>
</evidence>
<evidence type="ECO:0000256" key="1">
    <source>
        <dbReference type="ARBA" id="ARBA00022490"/>
    </source>
</evidence>
<dbReference type="Gene3D" id="3.90.1280.10">
    <property type="entry name" value="HSP33 redox switch-like"/>
    <property type="match status" value="1"/>
</dbReference>
<dbReference type="GeneID" id="78454945"/>
<proteinExistence type="inferred from homology"/>
<accession>A0AAX2J770</accession>
<dbReference type="GO" id="GO:0042026">
    <property type="term" value="P:protein refolding"/>
    <property type="evidence" value="ECO:0007669"/>
    <property type="project" value="TreeGrafter"/>
</dbReference>
<dbReference type="HAMAP" id="MF_00117">
    <property type="entry name" value="HslO"/>
    <property type="match status" value="1"/>
</dbReference>
<dbReference type="CDD" id="cd00498">
    <property type="entry name" value="Hsp33"/>
    <property type="match status" value="1"/>
</dbReference>
<dbReference type="InterPro" id="IPR016153">
    <property type="entry name" value="Heat_shock_Hsp33_N"/>
</dbReference>
<dbReference type="NCBIfam" id="NF001033">
    <property type="entry name" value="PRK00114.1"/>
    <property type="match status" value="1"/>
</dbReference>
<keyword evidence="7" id="KW-0175">Coiled coil</keyword>
<dbReference type="Gene3D" id="3.55.30.10">
    <property type="entry name" value="Hsp33 domain"/>
    <property type="match status" value="1"/>
</dbReference>
<dbReference type="PANTHER" id="PTHR30111">
    <property type="entry name" value="33 KDA CHAPERONIN"/>
    <property type="match status" value="1"/>
</dbReference>
<feature type="coiled-coil region" evidence="7">
    <location>
        <begin position="217"/>
        <end position="244"/>
    </location>
</feature>
<evidence type="ECO:0000313" key="9">
    <source>
        <dbReference type="Proteomes" id="UP000249008"/>
    </source>
</evidence>
<comment type="similarity">
    <text evidence="6">Belongs to the HSP33 family.</text>
</comment>
<organism evidence="8 9">
    <name type="scientific">Fusobacterium ulcerans</name>
    <dbReference type="NCBI Taxonomy" id="861"/>
    <lineage>
        <taxon>Bacteria</taxon>
        <taxon>Fusobacteriati</taxon>
        <taxon>Fusobacteriota</taxon>
        <taxon>Fusobacteriia</taxon>
        <taxon>Fusobacteriales</taxon>
        <taxon>Fusobacteriaceae</taxon>
        <taxon>Fusobacterium</taxon>
    </lineage>
</organism>
<keyword evidence="3 6" id="KW-1015">Disulfide bond</keyword>